<dbReference type="AlphaFoldDB" id="A0A8H7E394"/>
<keyword evidence="12" id="KW-0732">Signal</keyword>
<keyword evidence="5" id="KW-0560">Oxidoreductase</keyword>
<dbReference type="SUPFAM" id="SSF48056">
    <property type="entry name" value="Di-copper centre-containing domain"/>
    <property type="match status" value="1"/>
</dbReference>
<dbReference type="InterPro" id="IPR002227">
    <property type="entry name" value="Tyrosinase_Cu-bd"/>
</dbReference>
<dbReference type="GO" id="GO:0046872">
    <property type="term" value="F:metal ion binding"/>
    <property type="evidence" value="ECO:0007669"/>
    <property type="project" value="UniProtKB-KW"/>
</dbReference>
<evidence type="ECO:0000256" key="10">
    <source>
        <dbReference type="ARBA" id="ARBA00048881"/>
    </source>
</evidence>
<comment type="caution">
    <text evidence="15">The sequence shown here is derived from an EMBL/GenBank/DDBJ whole genome shotgun (WGS) entry which is preliminary data.</text>
</comment>
<dbReference type="Proteomes" id="UP000606974">
    <property type="component" value="Unassembled WGS sequence"/>
</dbReference>
<keyword evidence="6" id="KW-0186">Copper</keyword>
<feature type="signal peptide" evidence="12">
    <location>
        <begin position="1"/>
        <end position="22"/>
    </location>
</feature>
<dbReference type="OrthoDB" id="1658288at2759"/>
<evidence type="ECO:0000256" key="12">
    <source>
        <dbReference type="SAM" id="SignalP"/>
    </source>
</evidence>
<comment type="similarity">
    <text evidence="2">Belongs to the tyrosinase family.</text>
</comment>
<dbReference type="GO" id="GO:0042438">
    <property type="term" value="P:melanin biosynthetic process"/>
    <property type="evidence" value="ECO:0007669"/>
    <property type="project" value="UniProtKB-KW"/>
</dbReference>
<feature type="chain" id="PRO_5034898316" description="tyrosinase" evidence="12">
    <location>
        <begin position="23"/>
        <end position="599"/>
    </location>
</feature>
<protein>
    <recommendedName>
        <fullName evidence="3">tyrosinase</fullName>
        <ecNumber evidence="3">1.14.18.1</ecNumber>
    </recommendedName>
</protein>
<evidence type="ECO:0000256" key="3">
    <source>
        <dbReference type="ARBA" id="ARBA00011906"/>
    </source>
</evidence>
<reference evidence="15" key="1">
    <citation type="submission" date="2020-02" db="EMBL/GenBank/DDBJ databases">
        <authorList>
            <person name="Palmer J.M."/>
        </authorList>
    </citation>
    <scope>NUCLEOTIDE SEQUENCE</scope>
    <source>
        <strain evidence="15">EPUS1.4</strain>
        <tissue evidence="15">Thallus</tissue>
    </source>
</reference>
<dbReference type="Pfam" id="PF18132">
    <property type="entry name" value="Tyrosinase_C"/>
    <property type="match status" value="1"/>
</dbReference>
<keyword evidence="16" id="KW-1185">Reference proteome</keyword>
<keyword evidence="7" id="KW-0503">Monooxygenase</keyword>
<dbReference type="PANTHER" id="PTHR11474">
    <property type="entry name" value="TYROSINASE FAMILY MEMBER"/>
    <property type="match status" value="1"/>
</dbReference>
<evidence type="ECO:0000259" key="13">
    <source>
        <dbReference type="PROSITE" id="PS00497"/>
    </source>
</evidence>
<accession>A0A8H7E394</accession>
<dbReference type="Pfam" id="PF00264">
    <property type="entry name" value="Tyrosinase"/>
    <property type="match status" value="1"/>
</dbReference>
<evidence type="ECO:0000313" key="16">
    <source>
        <dbReference type="Proteomes" id="UP000606974"/>
    </source>
</evidence>
<dbReference type="GO" id="GO:0004503">
    <property type="term" value="F:tyrosinase activity"/>
    <property type="evidence" value="ECO:0007669"/>
    <property type="project" value="UniProtKB-EC"/>
</dbReference>
<evidence type="ECO:0000256" key="4">
    <source>
        <dbReference type="ARBA" id="ARBA00022723"/>
    </source>
</evidence>
<evidence type="ECO:0000256" key="6">
    <source>
        <dbReference type="ARBA" id="ARBA00023008"/>
    </source>
</evidence>
<evidence type="ECO:0000256" key="8">
    <source>
        <dbReference type="ARBA" id="ARBA00023101"/>
    </source>
</evidence>
<evidence type="ECO:0000256" key="1">
    <source>
        <dbReference type="ARBA" id="ARBA00001973"/>
    </source>
</evidence>
<dbReference type="PANTHER" id="PTHR11474:SF76">
    <property type="entry name" value="SHKT DOMAIN-CONTAINING PROTEIN"/>
    <property type="match status" value="1"/>
</dbReference>
<proteinExistence type="inferred from homology"/>
<dbReference type="PROSITE" id="PS00498">
    <property type="entry name" value="TYROSINASE_2"/>
    <property type="match status" value="1"/>
</dbReference>
<keyword evidence="8" id="KW-0470">Melanin biosynthesis</keyword>
<comment type="cofactor">
    <cofactor evidence="1">
        <name>Cu(2+)</name>
        <dbReference type="ChEBI" id="CHEBI:29036"/>
    </cofactor>
</comment>
<comment type="catalytic activity">
    <reaction evidence="9">
        <text>2 L-dopa + O2 = 2 L-dopaquinone + 2 H2O</text>
        <dbReference type="Rhea" id="RHEA:34287"/>
        <dbReference type="ChEBI" id="CHEBI:15377"/>
        <dbReference type="ChEBI" id="CHEBI:15379"/>
        <dbReference type="ChEBI" id="CHEBI:57504"/>
        <dbReference type="ChEBI" id="CHEBI:57924"/>
        <dbReference type="EC" id="1.14.18.1"/>
    </reaction>
</comment>
<gene>
    <name evidence="15" type="ORF">GJ744_008485</name>
</gene>
<dbReference type="EMBL" id="JAACFV010000047">
    <property type="protein sequence ID" value="KAF7508929.1"/>
    <property type="molecule type" value="Genomic_DNA"/>
</dbReference>
<dbReference type="InterPro" id="IPR050316">
    <property type="entry name" value="Tyrosinase/Hemocyanin"/>
</dbReference>
<evidence type="ECO:0000256" key="11">
    <source>
        <dbReference type="SAM" id="MobiDB-lite"/>
    </source>
</evidence>
<comment type="catalytic activity">
    <reaction evidence="10">
        <text>L-tyrosine + O2 = L-dopaquinone + H2O</text>
        <dbReference type="Rhea" id="RHEA:18117"/>
        <dbReference type="ChEBI" id="CHEBI:15377"/>
        <dbReference type="ChEBI" id="CHEBI:15379"/>
        <dbReference type="ChEBI" id="CHEBI:57924"/>
        <dbReference type="ChEBI" id="CHEBI:58315"/>
        <dbReference type="EC" id="1.14.18.1"/>
    </reaction>
</comment>
<sequence length="599" mass="65979">MWSILMSVFLAALSALSNPADAVAVIGISAGVNNATGERPFRHDINELYMSGPAWDLFILSLREFQQVDQNDPLSYYQVAGIHGLPQAPWDGVVGQGASPGYCVHGAATFPTWHRPYVALFEQILWTHAQSIAQDYPLSQRDSYVTAAQSLRMPYWDAFNSPTLPLAASSPNITVNGPNGTRTFDNPLYKYTFHANEGGNRFPADNWLSQFPWTVRHWDSANQQSNIIEVNAELEHQYDAVLPLIYKLFASETDYTKMSCTTSSGNSIENVHNLVHNAVGGNGHMTDTVIAAFDPIFWLHHTNVDRLFAMWQAINPQSYVVPTTNTVGNYAVPKGFVETADSSLLPFHSDNGTRFWSSNGVRSIRTFGYAYQDVMDWNTNQSTLAGNVRANINRLYAPTVTTRQPRRYSSASNTEPPGAHTESSHMTSTLRSNESERQWTIAVQVRRSAHQSPFLIDFFIGTPPSSPSAWSTAGNLVGSHAQFIASNLDLTHLDGSQSALSHGEVSLTHCLLSNVERGALADLEPDSVIPFLTRSLNWRARDMEGCELDLGSLAGLSIAVGSQIVRAAKIPDGFPTYDEMEMYANVTAGRPGGWERRAA</sequence>
<dbReference type="Gene3D" id="2.60.310.20">
    <property type="match status" value="1"/>
</dbReference>
<dbReference type="InterPro" id="IPR041640">
    <property type="entry name" value="Tyrosinase_C"/>
</dbReference>
<dbReference type="InterPro" id="IPR008922">
    <property type="entry name" value="Di-copper_centre_dom_sf"/>
</dbReference>
<evidence type="ECO:0000256" key="9">
    <source>
        <dbReference type="ARBA" id="ARBA00048233"/>
    </source>
</evidence>
<feature type="domain" description="Tyrosinase copper-binding" evidence="13">
    <location>
        <begin position="105"/>
        <end position="122"/>
    </location>
</feature>
<dbReference type="Gene3D" id="1.10.1280.10">
    <property type="entry name" value="Di-copper center containing domain from catechol oxidase"/>
    <property type="match status" value="1"/>
</dbReference>
<feature type="region of interest" description="Disordered" evidence="11">
    <location>
        <begin position="403"/>
        <end position="433"/>
    </location>
</feature>
<name>A0A8H7E394_9EURO</name>
<keyword evidence="4" id="KW-0479">Metal-binding</keyword>
<feature type="domain" description="Tyrosinase copper-binding" evidence="14">
    <location>
        <begin position="294"/>
        <end position="305"/>
    </location>
</feature>
<dbReference type="EC" id="1.14.18.1" evidence="3"/>
<evidence type="ECO:0000256" key="5">
    <source>
        <dbReference type="ARBA" id="ARBA00023002"/>
    </source>
</evidence>
<evidence type="ECO:0000256" key="7">
    <source>
        <dbReference type="ARBA" id="ARBA00023033"/>
    </source>
</evidence>
<dbReference type="PROSITE" id="PS00497">
    <property type="entry name" value="TYROSINASE_1"/>
    <property type="match status" value="1"/>
</dbReference>
<evidence type="ECO:0000256" key="2">
    <source>
        <dbReference type="ARBA" id="ARBA00009928"/>
    </source>
</evidence>
<organism evidence="15 16">
    <name type="scientific">Endocarpon pusillum</name>
    <dbReference type="NCBI Taxonomy" id="364733"/>
    <lineage>
        <taxon>Eukaryota</taxon>
        <taxon>Fungi</taxon>
        <taxon>Dikarya</taxon>
        <taxon>Ascomycota</taxon>
        <taxon>Pezizomycotina</taxon>
        <taxon>Eurotiomycetes</taxon>
        <taxon>Chaetothyriomycetidae</taxon>
        <taxon>Verrucariales</taxon>
        <taxon>Verrucariaceae</taxon>
        <taxon>Endocarpon</taxon>
    </lineage>
</organism>
<evidence type="ECO:0000259" key="14">
    <source>
        <dbReference type="PROSITE" id="PS00498"/>
    </source>
</evidence>
<dbReference type="PRINTS" id="PR00092">
    <property type="entry name" value="TYROSINASE"/>
</dbReference>
<feature type="compositionally biased region" description="Polar residues" evidence="11">
    <location>
        <begin position="403"/>
        <end position="415"/>
    </location>
</feature>
<evidence type="ECO:0000313" key="15">
    <source>
        <dbReference type="EMBL" id="KAF7508929.1"/>
    </source>
</evidence>